<keyword evidence="5" id="KW-0472">Membrane</keyword>
<dbReference type="GO" id="GO:0016757">
    <property type="term" value="F:glycosyltransferase activity"/>
    <property type="evidence" value="ECO:0007669"/>
    <property type="project" value="UniProtKB-KW"/>
</dbReference>
<proteinExistence type="inferred from homology"/>
<dbReference type="InterPro" id="IPR029044">
    <property type="entry name" value="Nucleotide-diphossugar_trans"/>
</dbReference>
<comment type="function">
    <text evidence="6">Catalyzes the glycosylation of 4,4'-diaponeurosporenoate, i.e. the esterification of glucose at the C1'' position with the carboxyl group of 4,4'-diaponeurosporenic acid, to form glycosyl-4,4'-diaponeurosporenoate. This is a step in the biosynthesis of staphyloxanthin, an orange pigment present in most staphylococci strains.</text>
</comment>
<evidence type="ECO:0000313" key="12">
    <source>
        <dbReference type="Proteomes" id="UP000185479"/>
    </source>
</evidence>
<dbReference type="Proteomes" id="UP000185479">
    <property type="component" value="Chromosome"/>
</dbReference>
<evidence type="ECO:0000256" key="1">
    <source>
        <dbReference type="ARBA" id="ARBA00004236"/>
    </source>
</evidence>
<evidence type="ECO:0000256" key="9">
    <source>
        <dbReference type="ARBA" id="ARBA00040345"/>
    </source>
</evidence>
<accession>A0A1L7CNX2</accession>
<dbReference type="CDD" id="cd00761">
    <property type="entry name" value="Glyco_tranf_GTA_type"/>
    <property type="match status" value="1"/>
</dbReference>
<reference evidence="11 12" key="1">
    <citation type="submission" date="2014-08" db="EMBL/GenBank/DDBJ databases">
        <title>Complete genome sequence of Corynebacterium flavescens OJ8(T)(=DSM 20296(T)), isolated from cheese.</title>
        <authorList>
            <person name="Ruckert C."/>
            <person name="Albersmeier A."/>
            <person name="Winkler A."/>
            <person name="Kalinowski J."/>
        </authorList>
    </citation>
    <scope>NUCLEOTIDE SEQUENCE [LARGE SCALE GENOMIC DNA]</scope>
    <source>
        <strain evidence="11 12">OJ8</strain>
    </source>
</reference>
<name>A0A1L7CNX2_CORFL</name>
<comment type="subcellular location">
    <subcellularLocation>
        <location evidence="1">Cell membrane</location>
    </subcellularLocation>
</comment>
<keyword evidence="3" id="KW-0328">Glycosyltransferase</keyword>
<feature type="domain" description="Glycosyltransferase 2-like" evidence="10">
    <location>
        <begin position="11"/>
        <end position="109"/>
    </location>
</feature>
<evidence type="ECO:0000256" key="5">
    <source>
        <dbReference type="ARBA" id="ARBA00023136"/>
    </source>
</evidence>
<keyword evidence="4" id="KW-0808">Transferase</keyword>
<evidence type="ECO:0000256" key="6">
    <source>
        <dbReference type="ARBA" id="ARBA00037281"/>
    </source>
</evidence>
<keyword evidence="2" id="KW-1003">Cell membrane</keyword>
<organism evidence="11 12">
    <name type="scientific">Corynebacterium flavescens</name>
    <dbReference type="NCBI Taxonomy" id="28028"/>
    <lineage>
        <taxon>Bacteria</taxon>
        <taxon>Bacillati</taxon>
        <taxon>Actinomycetota</taxon>
        <taxon>Actinomycetes</taxon>
        <taxon>Mycobacteriales</taxon>
        <taxon>Corynebacteriaceae</taxon>
        <taxon>Corynebacterium</taxon>
    </lineage>
</organism>
<keyword evidence="12" id="KW-1185">Reference proteome</keyword>
<comment type="similarity">
    <text evidence="8">Belongs to the glycosyltransferase 2 family. CrtQ subfamily.</text>
</comment>
<dbReference type="InterPro" id="IPR001173">
    <property type="entry name" value="Glyco_trans_2-like"/>
</dbReference>
<evidence type="ECO:0000256" key="4">
    <source>
        <dbReference type="ARBA" id="ARBA00022679"/>
    </source>
</evidence>
<dbReference type="Pfam" id="PF00535">
    <property type="entry name" value="Glycos_transf_2"/>
    <property type="match status" value="1"/>
</dbReference>
<comment type="pathway">
    <text evidence="7">Carotenoid biosynthesis; staphyloxanthin biosynthesis; staphyloxanthin from farnesyl diphosphate: step 4/5.</text>
</comment>
<gene>
    <name evidence="11" type="ORF">CFLV_10480</name>
</gene>
<evidence type="ECO:0000256" key="3">
    <source>
        <dbReference type="ARBA" id="ARBA00022676"/>
    </source>
</evidence>
<dbReference type="KEGG" id="cfc:CFLV_10480"/>
<sequence>MGASAAPLTCSIVIPCYNDAVLLRRCLRSVQKQTVAPAEVLVVDNESTDDSESAAKEFGARVVEEPRRGITWAVHTGFNAARGDIFLRTDADTVLRSDYVAKSMEAWREVLAAESSQAQGGRGSGRKVVAMTGAARFELPSPWAGLLSRVYLGAYSLTAGAALGHAPIFGTNCSIRRSWWLSVRDGVDYSDPVVHEDLHLSFAVRPDETVAVRDEIGVEMDPRALRGIRQMARRFYRGFYTIFSNWRKQSPQQRLWQRLQARR</sequence>
<evidence type="ECO:0000259" key="10">
    <source>
        <dbReference type="Pfam" id="PF00535"/>
    </source>
</evidence>
<dbReference type="STRING" id="28028.CFLV_10480"/>
<dbReference type="EMBL" id="CP009246">
    <property type="protein sequence ID" value="APT87544.1"/>
    <property type="molecule type" value="Genomic_DNA"/>
</dbReference>
<evidence type="ECO:0000256" key="8">
    <source>
        <dbReference type="ARBA" id="ARBA00038120"/>
    </source>
</evidence>
<protein>
    <recommendedName>
        <fullName evidence="9">4,4'-diaponeurosporenoate glycosyltransferase</fullName>
    </recommendedName>
</protein>
<dbReference type="GO" id="GO:0005886">
    <property type="term" value="C:plasma membrane"/>
    <property type="evidence" value="ECO:0007669"/>
    <property type="project" value="UniProtKB-SubCell"/>
</dbReference>
<dbReference type="Gene3D" id="3.90.550.10">
    <property type="entry name" value="Spore Coat Polysaccharide Biosynthesis Protein SpsA, Chain A"/>
    <property type="match status" value="1"/>
</dbReference>
<dbReference type="SUPFAM" id="SSF53448">
    <property type="entry name" value="Nucleotide-diphospho-sugar transferases"/>
    <property type="match status" value="1"/>
</dbReference>
<evidence type="ECO:0000256" key="7">
    <source>
        <dbReference type="ARBA" id="ARBA00037904"/>
    </source>
</evidence>
<dbReference type="AlphaFoldDB" id="A0A1L7CNX2"/>
<evidence type="ECO:0000313" key="11">
    <source>
        <dbReference type="EMBL" id="APT87544.1"/>
    </source>
</evidence>
<dbReference type="PANTHER" id="PTHR43646:SF2">
    <property type="entry name" value="GLYCOSYLTRANSFERASE 2-LIKE DOMAIN-CONTAINING PROTEIN"/>
    <property type="match status" value="1"/>
</dbReference>
<dbReference type="PANTHER" id="PTHR43646">
    <property type="entry name" value="GLYCOSYLTRANSFERASE"/>
    <property type="match status" value="1"/>
</dbReference>
<evidence type="ECO:0000256" key="2">
    <source>
        <dbReference type="ARBA" id="ARBA00022475"/>
    </source>
</evidence>